<organism evidence="2">
    <name type="scientific">Cuerna arida</name>
    <dbReference type="NCBI Taxonomy" id="1464854"/>
    <lineage>
        <taxon>Eukaryota</taxon>
        <taxon>Metazoa</taxon>
        <taxon>Ecdysozoa</taxon>
        <taxon>Arthropoda</taxon>
        <taxon>Hexapoda</taxon>
        <taxon>Insecta</taxon>
        <taxon>Pterygota</taxon>
        <taxon>Neoptera</taxon>
        <taxon>Paraneoptera</taxon>
        <taxon>Hemiptera</taxon>
        <taxon>Auchenorrhyncha</taxon>
        <taxon>Membracoidea</taxon>
        <taxon>Cicadellidae</taxon>
        <taxon>Cicadellinae</taxon>
        <taxon>Proconiini</taxon>
        <taxon>Cuerna</taxon>
    </lineage>
</organism>
<dbReference type="EMBL" id="GECZ01003120">
    <property type="protein sequence ID" value="JAS66649.1"/>
    <property type="molecule type" value="Transcribed_RNA"/>
</dbReference>
<feature type="region of interest" description="Disordered" evidence="1">
    <location>
        <begin position="87"/>
        <end position="111"/>
    </location>
</feature>
<gene>
    <name evidence="2" type="ORF">g.12772</name>
</gene>
<sequence>MPPLQKQIDKTKKGTNTNKSGQPTRKNGTSGKLLKQSNQQRTDSNTKKERKLDKDKSNSNSDEEDNDQLPKFRSGLLEKEIKLLNTKRNLQRTGRDNSNVTKEDEKTPQPMAKEVNKNDERKLDSNSVMDQLVKCLTDFFKILCAYLNEIIQHIVNTCLCCNDL</sequence>
<proteinExistence type="predicted"/>
<reference evidence="2" key="1">
    <citation type="submission" date="2015-11" db="EMBL/GenBank/DDBJ databases">
        <title>De novo transcriptome assembly of four potential Pierce s Disease insect vectors from Arizona vineyards.</title>
        <authorList>
            <person name="Tassone E.E."/>
        </authorList>
    </citation>
    <scope>NUCLEOTIDE SEQUENCE</scope>
</reference>
<name>A0A1B6GW38_9HEMI</name>
<dbReference type="AlphaFoldDB" id="A0A1B6GW38"/>
<protein>
    <submittedName>
        <fullName evidence="2">Uncharacterized protein</fullName>
    </submittedName>
</protein>
<feature type="region of interest" description="Disordered" evidence="1">
    <location>
        <begin position="1"/>
        <end position="74"/>
    </location>
</feature>
<feature type="compositionally biased region" description="Polar residues" evidence="1">
    <location>
        <begin position="87"/>
        <end position="100"/>
    </location>
</feature>
<evidence type="ECO:0000313" key="2">
    <source>
        <dbReference type="EMBL" id="JAS66649.1"/>
    </source>
</evidence>
<feature type="compositionally biased region" description="Polar residues" evidence="1">
    <location>
        <begin position="20"/>
        <end position="43"/>
    </location>
</feature>
<feature type="compositionally biased region" description="Basic and acidic residues" evidence="1">
    <location>
        <begin position="44"/>
        <end position="57"/>
    </location>
</feature>
<accession>A0A1B6GW38</accession>
<evidence type="ECO:0000256" key="1">
    <source>
        <dbReference type="SAM" id="MobiDB-lite"/>
    </source>
</evidence>